<evidence type="ECO:0000313" key="2">
    <source>
        <dbReference type="EMBL" id="KAK6005832.1"/>
    </source>
</evidence>
<protein>
    <submittedName>
        <fullName evidence="2">Uncharacterized protein</fullName>
    </submittedName>
</protein>
<reference evidence="2 3" key="1">
    <citation type="submission" date="2023-11" db="EMBL/GenBank/DDBJ databases">
        <title>Draft genome sequence and annotation of the polyextremotolerant black yeast-like fungus Aureobasidium pullulans NRRL 62042.</title>
        <authorList>
            <person name="Dielentheis-Frenken M.R.E."/>
            <person name="Wibberg D."/>
            <person name="Blank L.M."/>
            <person name="Tiso T."/>
        </authorList>
    </citation>
    <scope>NUCLEOTIDE SEQUENCE [LARGE SCALE GENOMIC DNA]</scope>
    <source>
        <strain evidence="2 3">NRRL 62042</strain>
    </source>
</reference>
<comment type="caution">
    <text evidence="2">The sequence shown here is derived from an EMBL/GenBank/DDBJ whole genome shotgun (WGS) entry which is preliminary data.</text>
</comment>
<sequence length="578" mass="66083">MFAAYPHTRRHPYGLNHQPPALARSPRCETPCECKICKEQFRTMKQQYMDRYSYKTVVGPAAAQTSLAKLTSKINDDRAHLTKLCDKYGNTIISRWRKKSREKREAILLLADQTIENDSWFRLRTEGQIDTWQDLRKYRKCWLLPYLSIEALKANPSALLSLLHRRIFYSPEEWMPFDSAMIRQGWDAGLFDLEYCGKYGVIMHGVNYGKLVPWIKDAAERCDMVGYPRARLIIEAQALMFSRLRAIMDLILEGVDHDRGGGSDKWQEMIQLGFKQSNNIELWSDYVNQPLSGPPKFDVDYYCSIARARTQAFQDHLWLLQTDTHYFRRYIKVLVVGEVYKTVWRSTIIAKDIHLALTDSCQILGTSAFHVETSLMRMHPDELEEALSAISVSTRAEYAEIIENERSQVADAIAAAAAASLTKDATNITADQTLWHTGPDVSKLVIGERTPKPKTRPSQPTSRPAPLEPMVDVTSTIPQRIPATPRALEIIKKMFPTSAEETSIKDVDWDRFVHAMNDLNFNARNVGGSAVAFEHSSHKKIIFHHPHPVAKIDSIMLQSTGKRLNKHFDWSRDAFIGV</sequence>
<dbReference type="Proteomes" id="UP001341245">
    <property type="component" value="Unassembled WGS sequence"/>
</dbReference>
<dbReference type="EMBL" id="JASGXD010000005">
    <property type="protein sequence ID" value="KAK6005832.1"/>
    <property type="molecule type" value="Genomic_DNA"/>
</dbReference>
<evidence type="ECO:0000313" key="3">
    <source>
        <dbReference type="Proteomes" id="UP001341245"/>
    </source>
</evidence>
<dbReference type="PANTHER" id="PTHR40788:SF1">
    <property type="entry name" value="IPA PROTEIN"/>
    <property type="match status" value="1"/>
</dbReference>
<evidence type="ECO:0000256" key="1">
    <source>
        <dbReference type="SAM" id="MobiDB-lite"/>
    </source>
</evidence>
<accession>A0ABR0TNC6</accession>
<proteinExistence type="predicted"/>
<gene>
    <name evidence="2" type="ORF">QM012_007474</name>
</gene>
<dbReference type="PANTHER" id="PTHR40788">
    <property type="entry name" value="CLR5 DOMAIN-CONTAINING PROTEIN-RELATED"/>
    <property type="match status" value="1"/>
</dbReference>
<keyword evidence="3" id="KW-1185">Reference proteome</keyword>
<organism evidence="2 3">
    <name type="scientific">Aureobasidium pullulans</name>
    <name type="common">Black yeast</name>
    <name type="synonym">Pullularia pullulans</name>
    <dbReference type="NCBI Taxonomy" id="5580"/>
    <lineage>
        <taxon>Eukaryota</taxon>
        <taxon>Fungi</taxon>
        <taxon>Dikarya</taxon>
        <taxon>Ascomycota</taxon>
        <taxon>Pezizomycotina</taxon>
        <taxon>Dothideomycetes</taxon>
        <taxon>Dothideomycetidae</taxon>
        <taxon>Dothideales</taxon>
        <taxon>Saccotheciaceae</taxon>
        <taxon>Aureobasidium</taxon>
    </lineage>
</organism>
<feature type="region of interest" description="Disordered" evidence="1">
    <location>
        <begin position="447"/>
        <end position="469"/>
    </location>
</feature>
<name>A0ABR0TNC6_AURPU</name>